<organism evidence="1 2">
    <name type="scientific">Caerostris darwini</name>
    <dbReference type="NCBI Taxonomy" id="1538125"/>
    <lineage>
        <taxon>Eukaryota</taxon>
        <taxon>Metazoa</taxon>
        <taxon>Ecdysozoa</taxon>
        <taxon>Arthropoda</taxon>
        <taxon>Chelicerata</taxon>
        <taxon>Arachnida</taxon>
        <taxon>Araneae</taxon>
        <taxon>Araneomorphae</taxon>
        <taxon>Entelegynae</taxon>
        <taxon>Araneoidea</taxon>
        <taxon>Araneidae</taxon>
        <taxon>Caerostris</taxon>
    </lineage>
</organism>
<gene>
    <name evidence="1" type="ORF">CDAR_101641</name>
</gene>
<evidence type="ECO:0000313" key="1">
    <source>
        <dbReference type="EMBL" id="GIY36109.1"/>
    </source>
</evidence>
<name>A0AAV4SQ50_9ARAC</name>
<accession>A0AAV4SQ50</accession>
<proteinExistence type="predicted"/>
<comment type="caution">
    <text evidence="1">The sequence shown here is derived from an EMBL/GenBank/DDBJ whole genome shotgun (WGS) entry which is preliminary data.</text>
</comment>
<sequence>MNDKEIYRVVETKGFKKSLLADGNLEVYLPAIQEFVDSLRYEVFQNEVERMKTTKNLYKKRFGNPWRLLFTVDKKSKLVELLKVVKRENAY</sequence>
<dbReference type="EMBL" id="BPLQ01008247">
    <property type="protein sequence ID" value="GIY36109.1"/>
    <property type="molecule type" value="Genomic_DNA"/>
</dbReference>
<dbReference type="Gene3D" id="3.30.2310.20">
    <property type="entry name" value="RelE-like"/>
    <property type="match status" value="1"/>
</dbReference>
<evidence type="ECO:0008006" key="3">
    <source>
        <dbReference type="Google" id="ProtNLM"/>
    </source>
</evidence>
<dbReference type="Proteomes" id="UP001054837">
    <property type="component" value="Unassembled WGS sequence"/>
</dbReference>
<dbReference type="AlphaFoldDB" id="A0AAV4SQ50"/>
<keyword evidence="2" id="KW-1185">Reference proteome</keyword>
<dbReference type="SUPFAM" id="SSF143011">
    <property type="entry name" value="RelE-like"/>
    <property type="match status" value="1"/>
</dbReference>
<protein>
    <recommendedName>
        <fullName evidence="3">LAGLIDADG homing endonuclease</fullName>
    </recommendedName>
</protein>
<reference evidence="1 2" key="1">
    <citation type="submission" date="2021-06" db="EMBL/GenBank/DDBJ databases">
        <title>Caerostris darwini draft genome.</title>
        <authorList>
            <person name="Kono N."/>
            <person name="Arakawa K."/>
        </authorList>
    </citation>
    <scope>NUCLEOTIDE SEQUENCE [LARGE SCALE GENOMIC DNA]</scope>
</reference>
<dbReference type="InterPro" id="IPR035093">
    <property type="entry name" value="RelE/ParE_toxin_dom_sf"/>
</dbReference>
<evidence type="ECO:0000313" key="2">
    <source>
        <dbReference type="Proteomes" id="UP001054837"/>
    </source>
</evidence>